<dbReference type="Pfam" id="PF18383">
    <property type="entry name" value="IFT81_CH"/>
    <property type="match status" value="1"/>
</dbReference>
<comment type="subcellular location">
    <subcellularLocation>
        <location evidence="1">Cell projection</location>
        <location evidence="1">Cilium</location>
    </subcellularLocation>
</comment>
<dbReference type="InterPro" id="IPR043016">
    <property type="entry name" value="IFT81_N_sf"/>
</dbReference>
<dbReference type="GO" id="GO:0030992">
    <property type="term" value="C:intraciliary transport particle B"/>
    <property type="evidence" value="ECO:0007669"/>
    <property type="project" value="InterPro"/>
</dbReference>
<protein>
    <recommendedName>
        <fullName evidence="7">IFT81 calponin homology domain-containing protein</fullName>
    </recommendedName>
</protein>
<dbReference type="InterPro" id="IPR029600">
    <property type="entry name" value="IFT81"/>
</dbReference>
<reference evidence="8 9" key="1">
    <citation type="journal article" date="2018" name="Genome Res.">
        <title>The genomic architecture and molecular evolution of ant odorant receptors.</title>
        <authorList>
            <person name="McKenzie S.K."/>
            <person name="Kronauer D.J.C."/>
        </authorList>
    </citation>
    <scope>NUCLEOTIDE SEQUENCE [LARGE SCALE GENOMIC DNA]</scope>
    <source>
        <strain evidence="8">Clonal line C1</strain>
    </source>
</reference>
<evidence type="ECO:0000256" key="4">
    <source>
        <dbReference type="ARBA" id="ARBA00023069"/>
    </source>
</evidence>
<accession>A0A3L8D5Q7</accession>
<dbReference type="PANTHER" id="PTHR15614">
    <property type="entry name" value="INTRAFLAGELLAR TRANSPORT PROTEIN 81 HOMOLOG"/>
    <property type="match status" value="1"/>
</dbReference>
<evidence type="ECO:0000256" key="1">
    <source>
        <dbReference type="ARBA" id="ARBA00004138"/>
    </source>
</evidence>
<evidence type="ECO:0000256" key="3">
    <source>
        <dbReference type="ARBA" id="ARBA00023054"/>
    </source>
</evidence>
<keyword evidence="4" id="KW-0969">Cilium</keyword>
<gene>
    <name evidence="8" type="ORF">DMN91_011541</name>
</gene>
<dbReference type="EMBL" id="QOIP01000012">
    <property type="protein sequence ID" value="RLU15785.1"/>
    <property type="molecule type" value="Genomic_DNA"/>
</dbReference>
<evidence type="ECO:0000256" key="2">
    <source>
        <dbReference type="ARBA" id="ARBA00022794"/>
    </source>
</evidence>
<dbReference type="InterPro" id="IPR041146">
    <property type="entry name" value="IFT81_CH"/>
</dbReference>
<dbReference type="PANTHER" id="PTHR15614:SF2">
    <property type="entry name" value="INTRAFLAGELLAR TRANSPORT PROTEIN 81 HOMOLOG"/>
    <property type="match status" value="1"/>
</dbReference>
<organism evidence="8 9">
    <name type="scientific">Ooceraea biroi</name>
    <name type="common">Clonal raider ant</name>
    <name type="synonym">Cerapachys biroi</name>
    <dbReference type="NCBI Taxonomy" id="2015173"/>
    <lineage>
        <taxon>Eukaryota</taxon>
        <taxon>Metazoa</taxon>
        <taxon>Ecdysozoa</taxon>
        <taxon>Arthropoda</taxon>
        <taxon>Hexapoda</taxon>
        <taxon>Insecta</taxon>
        <taxon>Pterygota</taxon>
        <taxon>Neoptera</taxon>
        <taxon>Endopterygota</taxon>
        <taxon>Hymenoptera</taxon>
        <taxon>Apocrita</taxon>
        <taxon>Aculeata</taxon>
        <taxon>Formicoidea</taxon>
        <taxon>Formicidae</taxon>
        <taxon>Dorylinae</taxon>
        <taxon>Ooceraea</taxon>
    </lineage>
</organism>
<evidence type="ECO:0000256" key="6">
    <source>
        <dbReference type="ARBA" id="ARBA00043983"/>
    </source>
</evidence>
<dbReference type="GO" id="GO:0015631">
    <property type="term" value="F:tubulin binding"/>
    <property type="evidence" value="ECO:0007669"/>
    <property type="project" value="InterPro"/>
</dbReference>
<dbReference type="Proteomes" id="UP000279307">
    <property type="component" value="Chromosome 12"/>
</dbReference>
<dbReference type="Gene3D" id="1.10.418.70">
    <property type="entry name" value="Intraflagellar transport protein 81, N-terminal domain"/>
    <property type="match status" value="1"/>
</dbReference>
<evidence type="ECO:0000256" key="5">
    <source>
        <dbReference type="ARBA" id="ARBA00023273"/>
    </source>
</evidence>
<feature type="domain" description="IFT81 calponin homology" evidence="7">
    <location>
        <begin position="3"/>
        <end position="121"/>
    </location>
</feature>
<evidence type="ECO:0000259" key="7">
    <source>
        <dbReference type="Pfam" id="PF18383"/>
    </source>
</evidence>
<keyword evidence="2" id="KW-0970">Cilium biogenesis/degradation</keyword>
<keyword evidence="3" id="KW-0175">Coiled coil</keyword>
<sequence length="125" mass="14551">MSENVKFIVTEINKLLGRNYNLIGFNALSPEDLLQILCNVLMKIQQQDDANARLDSPEEISIYILTTLRILNYQPDVDPITFRQGLVRGEIEIIHPILTWLLTHIDVVRKRAYLSRFLVKVTFRI</sequence>
<keyword evidence="5" id="KW-0966">Cell projection</keyword>
<comment type="similarity">
    <text evidence="6">Belongs to the IFT81 family.</text>
</comment>
<dbReference type="GO" id="GO:0060271">
    <property type="term" value="P:cilium assembly"/>
    <property type="evidence" value="ECO:0007669"/>
    <property type="project" value="InterPro"/>
</dbReference>
<dbReference type="OrthoDB" id="276029at2759"/>
<proteinExistence type="inferred from homology"/>
<evidence type="ECO:0000313" key="8">
    <source>
        <dbReference type="EMBL" id="RLU15785.1"/>
    </source>
</evidence>
<comment type="caution">
    <text evidence="8">The sequence shown here is derived from an EMBL/GenBank/DDBJ whole genome shotgun (WGS) entry which is preliminary data.</text>
</comment>
<dbReference type="AlphaFoldDB" id="A0A3L8D5Q7"/>
<dbReference type="GO" id="GO:0042073">
    <property type="term" value="P:intraciliary transport"/>
    <property type="evidence" value="ECO:0007669"/>
    <property type="project" value="InterPro"/>
</dbReference>
<evidence type="ECO:0000313" key="9">
    <source>
        <dbReference type="Proteomes" id="UP000279307"/>
    </source>
</evidence>
<dbReference type="GO" id="GO:0036064">
    <property type="term" value="C:ciliary basal body"/>
    <property type="evidence" value="ECO:0007669"/>
    <property type="project" value="TreeGrafter"/>
</dbReference>
<name>A0A3L8D5Q7_OOCBI</name>